<feature type="region of interest" description="Disordered" evidence="1">
    <location>
        <begin position="49"/>
        <end position="103"/>
    </location>
</feature>
<proteinExistence type="predicted"/>
<sequence>MSLVADYNSDSSLSEEDTKVEEPVAEKASLHSTLKSKRGGPVKIVVDLPKHDHDIEEEIEPKRQKLNRSNSSLSAILPSPKRSIKSVKKDNKKSDTNKPAGITDFVPHTVNKPKLATIEKKLKIDEHTNEYIDYYGTNTNDQEYFNNESCQYNQESEQIQSNWEPDEEVIKEINAADQMAGAWQSQITDISKPTKGSTYQANAMENDLKEQHATNKKTKRETQAKYVEDIW</sequence>
<name>A0A9N8W691_9GLOM</name>
<feature type="compositionally biased region" description="Basic and acidic residues" evidence="1">
    <location>
        <begin position="87"/>
        <end position="96"/>
    </location>
</feature>
<feature type="compositionally biased region" description="Basic and acidic residues" evidence="1">
    <location>
        <begin position="16"/>
        <end position="29"/>
    </location>
</feature>
<keyword evidence="3" id="KW-1185">Reference proteome</keyword>
<evidence type="ECO:0000313" key="2">
    <source>
        <dbReference type="EMBL" id="CAG8476498.1"/>
    </source>
</evidence>
<protein>
    <submittedName>
        <fullName evidence="2">8424_t:CDS:1</fullName>
    </submittedName>
</protein>
<evidence type="ECO:0000256" key="1">
    <source>
        <dbReference type="SAM" id="MobiDB-lite"/>
    </source>
</evidence>
<reference evidence="2" key="1">
    <citation type="submission" date="2021-06" db="EMBL/GenBank/DDBJ databases">
        <authorList>
            <person name="Kallberg Y."/>
            <person name="Tangrot J."/>
            <person name="Rosling A."/>
        </authorList>
    </citation>
    <scope>NUCLEOTIDE SEQUENCE</scope>
    <source>
        <strain evidence="2">AZ414A</strain>
    </source>
</reference>
<evidence type="ECO:0000313" key="3">
    <source>
        <dbReference type="Proteomes" id="UP000789706"/>
    </source>
</evidence>
<comment type="caution">
    <text evidence="2">The sequence shown here is derived from an EMBL/GenBank/DDBJ whole genome shotgun (WGS) entry which is preliminary data.</text>
</comment>
<dbReference type="OrthoDB" id="206969at2759"/>
<feature type="region of interest" description="Disordered" evidence="1">
    <location>
        <begin position="1"/>
        <end position="31"/>
    </location>
</feature>
<dbReference type="EMBL" id="CAJVPK010000218">
    <property type="protein sequence ID" value="CAG8476498.1"/>
    <property type="molecule type" value="Genomic_DNA"/>
</dbReference>
<accession>A0A9N8W691</accession>
<dbReference type="AlphaFoldDB" id="A0A9N8W691"/>
<dbReference type="Proteomes" id="UP000789706">
    <property type="component" value="Unassembled WGS sequence"/>
</dbReference>
<gene>
    <name evidence="2" type="ORF">DEBURN_LOCUS3428</name>
</gene>
<organism evidence="2 3">
    <name type="scientific">Diversispora eburnea</name>
    <dbReference type="NCBI Taxonomy" id="1213867"/>
    <lineage>
        <taxon>Eukaryota</taxon>
        <taxon>Fungi</taxon>
        <taxon>Fungi incertae sedis</taxon>
        <taxon>Mucoromycota</taxon>
        <taxon>Glomeromycotina</taxon>
        <taxon>Glomeromycetes</taxon>
        <taxon>Diversisporales</taxon>
        <taxon>Diversisporaceae</taxon>
        <taxon>Diversispora</taxon>
    </lineage>
</organism>